<reference evidence="8" key="1">
    <citation type="journal article" date="2019" name="Int. J. Syst. Evol. Microbiol.">
        <title>The Global Catalogue of Microorganisms (GCM) 10K type strain sequencing project: providing services to taxonomists for standard genome sequencing and annotation.</title>
        <authorList>
            <consortium name="The Broad Institute Genomics Platform"/>
            <consortium name="The Broad Institute Genome Sequencing Center for Infectious Disease"/>
            <person name="Wu L."/>
            <person name="Ma J."/>
        </authorList>
    </citation>
    <scope>NUCLEOTIDE SEQUENCE [LARGE SCALE GENOMIC DNA]</scope>
    <source>
        <strain evidence="8">JCM 14902</strain>
    </source>
</reference>
<dbReference type="PANTHER" id="PTHR43376">
    <property type="entry name" value="OLIGOPEPTIDE TRANSPORT SYSTEM PERMEASE PROTEIN"/>
    <property type="match status" value="1"/>
</dbReference>
<evidence type="ECO:0000313" key="8">
    <source>
        <dbReference type="Proteomes" id="UP001500326"/>
    </source>
</evidence>
<comment type="subcellular location">
    <subcellularLocation>
        <location evidence="5">Cell membrane</location>
        <topology evidence="5">Multi-pass membrane protein</topology>
    </subcellularLocation>
    <subcellularLocation>
        <location evidence="1">Membrane</location>
        <topology evidence="1">Multi-pass membrane protein</topology>
    </subcellularLocation>
</comment>
<sequence length="334" mass="36198">MNFYVRRIAFYIVTLWAAISLNFLLPRLLPGDPAAIMLGKLRRANGGRPLSEETIQTITSILGAEKGMSLWDQYIAYWSRLLHGDLGISSTRYPATVTDLIAAALPWTVVLVGTATVISFAIGLIVGAWVGWKRGTALDHLVPLTTFLQSIPYFWLALVLVAVFSVQLGLLPIVGGYDVFEFPAGPEFSWAFFVSAVEHAILPAATIIISSVGGWLLGMRNMMVSTMSEDYVVTAEAKGLTPGRIRTRYAARNAAIPSLAGFGIALGFVVAGSVVMEQVFSYPGIGKLLIQAIQGLDYALMQGVFLVITLTVLAANFIMDLLYGLIDPRVRHNG</sequence>
<evidence type="ECO:0000313" key="7">
    <source>
        <dbReference type="EMBL" id="GAA1978285.1"/>
    </source>
</evidence>
<evidence type="ECO:0000256" key="4">
    <source>
        <dbReference type="ARBA" id="ARBA00023136"/>
    </source>
</evidence>
<dbReference type="SUPFAM" id="SSF161098">
    <property type="entry name" value="MetI-like"/>
    <property type="match status" value="1"/>
</dbReference>
<feature type="transmembrane region" description="Helical" evidence="5">
    <location>
        <begin position="304"/>
        <end position="326"/>
    </location>
</feature>
<protein>
    <submittedName>
        <fullName evidence="7">ABC transporter permease</fullName>
    </submittedName>
</protein>
<feature type="transmembrane region" description="Helical" evidence="5">
    <location>
        <begin position="254"/>
        <end position="276"/>
    </location>
</feature>
<feature type="transmembrane region" description="Helical" evidence="5">
    <location>
        <begin position="153"/>
        <end position="177"/>
    </location>
</feature>
<dbReference type="Pfam" id="PF00528">
    <property type="entry name" value="BPD_transp_1"/>
    <property type="match status" value="1"/>
</dbReference>
<dbReference type="PROSITE" id="PS50928">
    <property type="entry name" value="ABC_TM1"/>
    <property type="match status" value="1"/>
</dbReference>
<feature type="domain" description="ABC transmembrane type-1" evidence="6">
    <location>
        <begin position="105"/>
        <end position="319"/>
    </location>
</feature>
<dbReference type="InterPro" id="IPR000515">
    <property type="entry name" value="MetI-like"/>
</dbReference>
<dbReference type="RefSeq" id="WP_344058986.1">
    <property type="nucleotide sequence ID" value="NZ_BAAAOH010000001.1"/>
</dbReference>
<evidence type="ECO:0000256" key="3">
    <source>
        <dbReference type="ARBA" id="ARBA00022989"/>
    </source>
</evidence>
<organism evidence="7 8">
    <name type="scientific">Microbacterium pumilum</name>
    <dbReference type="NCBI Taxonomy" id="344165"/>
    <lineage>
        <taxon>Bacteria</taxon>
        <taxon>Bacillati</taxon>
        <taxon>Actinomycetota</taxon>
        <taxon>Actinomycetes</taxon>
        <taxon>Micrococcales</taxon>
        <taxon>Microbacteriaceae</taxon>
        <taxon>Microbacterium</taxon>
    </lineage>
</organism>
<keyword evidence="4 5" id="KW-0472">Membrane</keyword>
<keyword evidence="2 5" id="KW-0812">Transmembrane</keyword>
<dbReference type="Proteomes" id="UP001500326">
    <property type="component" value="Unassembled WGS sequence"/>
</dbReference>
<feature type="transmembrane region" description="Helical" evidence="5">
    <location>
        <begin position="9"/>
        <end position="29"/>
    </location>
</feature>
<comment type="caution">
    <text evidence="7">The sequence shown here is derived from an EMBL/GenBank/DDBJ whole genome shotgun (WGS) entry which is preliminary data.</text>
</comment>
<dbReference type="InterPro" id="IPR035906">
    <property type="entry name" value="MetI-like_sf"/>
</dbReference>
<proteinExistence type="inferred from homology"/>
<evidence type="ECO:0000256" key="1">
    <source>
        <dbReference type="ARBA" id="ARBA00004141"/>
    </source>
</evidence>
<gene>
    <name evidence="7" type="ORF">GCM10009777_09280</name>
</gene>
<evidence type="ECO:0000256" key="5">
    <source>
        <dbReference type="RuleBase" id="RU363032"/>
    </source>
</evidence>
<dbReference type="PANTHER" id="PTHR43376:SF1">
    <property type="entry name" value="OLIGOPEPTIDE TRANSPORT SYSTEM PERMEASE PROTEIN"/>
    <property type="match status" value="1"/>
</dbReference>
<comment type="similarity">
    <text evidence="5">Belongs to the binding-protein-dependent transport system permease family.</text>
</comment>
<dbReference type="Gene3D" id="1.10.3720.10">
    <property type="entry name" value="MetI-like"/>
    <property type="match status" value="1"/>
</dbReference>
<dbReference type="EMBL" id="BAAAOH010000001">
    <property type="protein sequence ID" value="GAA1978285.1"/>
    <property type="molecule type" value="Genomic_DNA"/>
</dbReference>
<keyword evidence="3 5" id="KW-1133">Transmembrane helix</keyword>
<dbReference type="CDD" id="cd06261">
    <property type="entry name" value="TM_PBP2"/>
    <property type="match status" value="1"/>
</dbReference>
<keyword evidence="8" id="KW-1185">Reference proteome</keyword>
<name>A0ABP5DDF9_9MICO</name>
<feature type="transmembrane region" description="Helical" evidence="5">
    <location>
        <begin position="189"/>
        <end position="217"/>
    </location>
</feature>
<keyword evidence="5" id="KW-0813">Transport</keyword>
<feature type="transmembrane region" description="Helical" evidence="5">
    <location>
        <begin position="107"/>
        <end position="132"/>
    </location>
</feature>
<evidence type="ECO:0000259" key="6">
    <source>
        <dbReference type="PROSITE" id="PS50928"/>
    </source>
</evidence>
<evidence type="ECO:0000256" key="2">
    <source>
        <dbReference type="ARBA" id="ARBA00022692"/>
    </source>
</evidence>
<accession>A0ABP5DDF9</accession>